<comment type="caution">
    <text evidence="1">The sequence shown here is derived from an EMBL/GenBank/DDBJ whole genome shotgun (WGS) entry which is preliminary data.</text>
</comment>
<dbReference type="Proteomes" id="UP000824469">
    <property type="component" value="Unassembled WGS sequence"/>
</dbReference>
<proteinExistence type="predicted"/>
<feature type="non-terminal residue" evidence="1">
    <location>
        <position position="1"/>
    </location>
</feature>
<keyword evidence="2" id="KW-1185">Reference proteome</keyword>
<protein>
    <submittedName>
        <fullName evidence="1">Uncharacterized protein</fullName>
    </submittedName>
</protein>
<dbReference type="EMBL" id="JAHRHJ020000003">
    <property type="protein sequence ID" value="KAH9320888.1"/>
    <property type="molecule type" value="Genomic_DNA"/>
</dbReference>
<organism evidence="1 2">
    <name type="scientific">Taxus chinensis</name>
    <name type="common">Chinese yew</name>
    <name type="synonym">Taxus wallichiana var. chinensis</name>
    <dbReference type="NCBI Taxonomy" id="29808"/>
    <lineage>
        <taxon>Eukaryota</taxon>
        <taxon>Viridiplantae</taxon>
        <taxon>Streptophyta</taxon>
        <taxon>Embryophyta</taxon>
        <taxon>Tracheophyta</taxon>
        <taxon>Spermatophyta</taxon>
        <taxon>Pinopsida</taxon>
        <taxon>Pinidae</taxon>
        <taxon>Conifers II</taxon>
        <taxon>Cupressales</taxon>
        <taxon>Taxaceae</taxon>
        <taxon>Taxus</taxon>
    </lineage>
</organism>
<reference evidence="1 2" key="1">
    <citation type="journal article" date="2021" name="Nat. Plants">
        <title>The Taxus genome provides insights into paclitaxel biosynthesis.</title>
        <authorList>
            <person name="Xiong X."/>
            <person name="Gou J."/>
            <person name="Liao Q."/>
            <person name="Li Y."/>
            <person name="Zhou Q."/>
            <person name="Bi G."/>
            <person name="Li C."/>
            <person name="Du R."/>
            <person name="Wang X."/>
            <person name="Sun T."/>
            <person name="Guo L."/>
            <person name="Liang H."/>
            <person name="Lu P."/>
            <person name="Wu Y."/>
            <person name="Zhang Z."/>
            <person name="Ro D.K."/>
            <person name="Shang Y."/>
            <person name="Huang S."/>
            <person name="Yan J."/>
        </authorList>
    </citation>
    <scope>NUCLEOTIDE SEQUENCE [LARGE SCALE GENOMIC DNA]</scope>
    <source>
        <strain evidence="1">Ta-2019</strain>
    </source>
</reference>
<name>A0AA38GFQ0_TAXCH</name>
<feature type="non-terminal residue" evidence="1">
    <location>
        <position position="76"/>
    </location>
</feature>
<accession>A0AA38GFQ0</accession>
<evidence type="ECO:0000313" key="1">
    <source>
        <dbReference type="EMBL" id="KAH9320888.1"/>
    </source>
</evidence>
<dbReference type="AlphaFoldDB" id="A0AA38GFQ0"/>
<gene>
    <name evidence="1" type="ORF">KI387_015527</name>
</gene>
<evidence type="ECO:0000313" key="2">
    <source>
        <dbReference type="Proteomes" id="UP000824469"/>
    </source>
</evidence>
<sequence>VAIEGGGLRLESFLRNCVRCLLRAFTLLKIGIKFPITFEQSSKKVTLLLQSFFCEATMADTTPAAQADVPLQPSAK</sequence>